<name>A0ABN1JSB6_9FLAO</name>
<keyword evidence="2" id="KW-0808">Transferase</keyword>
<keyword evidence="6" id="KW-1185">Reference proteome</keyword>
<evidence type="ECO:0000256" key="2">
    <source>
        <dbReference type="ARBA" id="ARBA00022679"/>
    </source>
</evidence>
<evidence type="ECO:0000259" key="4">
    <source>
        <dbReference type="Pfam" id="PF22624"/>
    </source>
</evidence>
<comment type="caution">
    <text evidence="5">The sequence shown here is derived from an EMBL/GenBank/DDBJ whole genome shotgun (WGS) entry which is preliminary data.</text>
</comment>
<proteinExistence type="inferred from homology"/>
<dbReference type="SUPFAM" id="SSF56214">
    <property type="entry name" value="4'-phosphopantetheinyl transferase"/>
    <property type="match status" value="2"/>
</dbReference>
<dbReference type="EMBL" id="BAAAGF010000003">
    <property type="protein sequence ID" value="GAA0745731.1"/>
    <property type="molecule type" value="Genomic_DNA"/>
</dbReference>
<evidence type="ECO:0008006" key="7">
    <source>
        <dbReference type="Google" id="ProtNLM"/>
    </source>
</evidence>
<dbReference type="InterPro" id="IPR008278">
    <property type="entry name" value="4-PPantetheinyl_Trfase_dom"/>
</dbReference>
<evidence type="ECO:0000256" key="1">
    <source>
        <dbReference type="ARBA" id="ARBA00010990"/>
    </source>
</evidence>
<comment type="similarity">
    <text evidence="1">Belongs to the P-Pant transferase superfamily. Gsp/Sfp/HetI/AcpT family.</text>
</comment>
<dbReference type="PANTHER" id="PTHR12215">
    <property type="entry name" value="PHOSPHOPANTETHEINE TRANSFERASE"/>
    <property type="match status" value="1"/>
</dbReference>
<dbReference type="Pfam" id="PF22624">
    <property type="entry name" value="AASDHPPT_N"/>
    <property type="match status" value="1"/>
</dbReference>
<dbReference type="InterPro" id="IPR050559">
    <property type="entry name" value="P-Pant_transferase_sf"/>
</dbReference>
<dbReference type="Proteomes" id="UP001500736">
    <property type="component" value="Unassembled WGS sequence"/>
</dbReference>
<sequence length="260" mass="30018">MTNVHCETVKVLNQSYKVKPIDKSGLFLFHIDIPNYYKDITTLKAVLDETETSRAERYHFEKDKNRFIICRSILKIILAQYTEQDILDIKLKKDINQKPYLVSNNSINFNLSHSEDSAIIAISNSNVGVDLEYKNNEFDFLEITNHSYSEAETKHVLNSKNQIDTFYKYWTRKEAIAKFSGQGINDNLSQIPSIDGRHTTNLNSLNKFKNLKVLSFALNENYIASVAFCNKKKDDDVLIIFSLPSSLKELLNPNNKTDYQ</sequence>
<dbReference type="Gene3D" id="3.90.470.20">
    <property type="entry name" value="4'-phosphopantetheinyl transferase domain"/>
    <property type="match status" value="2"/>
</dbReference>
<feature type="domain" description="4'-phosphopantetheinyl transferase" evidence="3">
    <location>
        <begin position="127"/>
        <end position="226"/>
    </location>
</feature>
<dbReference type="InterPro" id="IPR037143">
    <property type="entry name" value="4-PPantetheinyl_Trfase_dom_sf"/>
</dbReference>
<gene>
    <name evidence="5" type="ORF">GCM10009431_21080</name>
</gene>
<accession>A0ABN1JSB6</accession>
<feature type="domain" description="4'-phosphopantetheinyl transferase N-terminal" evidence="4">
    <location>
        <begin position="39"/>
        <end position="122"/>
    </location>
</feature>
<dbReference type="RefSeq" id="WP_343798129.1">
    <property type="nucleotide sequence ID" value="NZ_BAAAGF010000003.1"/>
</dbReference>
<dbReference type="Pfam" id="PF01648">
    <property type="entry name" value="ACPS"/>
    <property type="match status" value="1"/>
</dbReference>
<evidence type="ECO:0000313" key="5">
    <source>
        <dbReference type="EMBL" id="GAA0745731.1"/>
    </source>
</evidence>
<protein>
    <recommendedName>
        <fullName evidence="7">4'-phosphopantetheinyl transferase</fullName>
    </recommendedName>
</protein>
<organism evidence="5 6">
    <name type="scientific">Gaetbulibacter jejuensis</name>
    <dbReference type="NCBI Taxonomy" id="584607"/>
    <lineage>
        <taxon>Bacteria</taxon>
        <taxon>Pseudomonadati</taxon>
        <taxon>Bacteroidota</taxon>
        <taxon>Flavobacteriia</taxon>
        <taxon>Flavobacteriales</taxon>
        <taxon>Flavobacteriaceae</taxon>
        <taxon>Gaetbulibacter</taxon>
    </lineage>
</organism>
<evidence type="ECO:0000259" key="3">
    <source>
        <dbReference type="Pfam" id="PF01648"/>
    </source>
</evidence>
<reference evidence="5 6" key="1">
    <citation type="journal article" date="2019" name="Int. J. Syst. Evol. Microbiol.">
        <title>The Global Catalogue of Microorganisms (GCM) 10K type strain sequencing project: providing services to taxonomists for standard genome sequencing and annotation.</title>
        <authorList>
            <consortium name="The Broad Institute Genomics Platform"/>
            <consortium name="The Broad Institute Genome Sequencing Center for Infectious Disease"/>
            <person name="Wu L."/>
            <person name="Ma J."/>
        </authorList>
    </citation>
    <scope>NUCLEOTIDE SEQUENCE [LARGE SCALE GENOMIC DNA]</scope>
    <source>
        <strain evidence="5 6">JCM 15976</strain>
    </source>
</reference>
<evidence type="ECO:0000313" key="6">
    <source>
        <dbReference type="Proteomes" id="UP001500736"/>
    </source>
</evidence>
<dbReference type="PANTHER" id="PTHR12215:SF10">
    <property type="entry name" value="L-AMINOADIPATE-SEMIALDEHYDE DEHYDROGENASE-PHOSPHOPANTETHEINYL TRANSFERASE"/>
    <property type="match status" value="1"/>
</dbReference>
<dbReference type="InterPro" id="IPR055066">
    <property type="entry name" value="AASDHPPT_N"/>
</dbReference>